<proteinExistence type="predicted"/>
<organism evidence="1 2">
    <name type="scientific">Smallanthus sonchifolius</name>
    <dbReference type="NCBI Taxonomy" id="185202"/>
    <lineage>
        <taxon>Eukaryota</taxon>
        <taxon>Viridiplantae</taxon>
        <taxon>Streptophyta</taxon>
        <taxon>Embryophyta</taxon>
        <taxon>Tracheophyta</taxon>
        <taxon>Spermatophyta</taxon>
        <taxon>Magnoliopsida</taxon>
        <taxon>eudicotyledons</taxon>
        <taxon>Gunneridae</taxon>
        <taxon>Pentapetalae</taxon>
        <taxon>asterids</taxon>
        <taxon>campanulids</taxon>
        <taxon>Asterales</taxon>
        <taxon>Asteraceae</taxon>
        <taxon>Asteroideae</taxon>
        <taxon>Heliantheae alliance</taxon>
        <taxon>Millerieae</taxon>
        <taxon>Smallanthus</taxon>
    </lineage>
</organism>
<protein>
    <submittedName>
        <fullName evidence="1">Uncharacterized protein</fullName>
    </submittedName>
</protein>
<keyword evidence="2" id="KW-1185">Reference proteome</keyword>
<reference evidence="1 2" key="2">
    <citation type="journal article" date="2022" name="Mol. Ecol. Resour.">
        <title>The genomes of chicory, endive, great burdock and yacon provide insights into Asteraceae paleo-polyploidization history and plant inulin production.</title>
        <authorList>
            <person name="Fan W."/>
            <person name="Wang S."/>
            <person name="Wang H."/>
            <person name="Wang A."/>
            <person name="Jiang F."/>
            <person name="Liu H."/>
            <person name="Zhao H."/>
            <person name="Xu D."/>
            <person name="Zhang Y."/>
        </authorList>
    </citation>
    <scope>NUCLEOTIDE SEQUENCE [LARGE SCALE GENOMIC DNA]</scope>
    <source>
        <strain evidence="2">cv. Yunnan</strain>
        <tissue evidence="1">Leaves</tissue>
    </source>
</reference>
<sequence>MLAAKLKNIKATLKRWNLEILCRDEEQIKTLRVTLNTLDTLAELIGLIEEESKERMDSKRKLLDLENKRVEDMRQKARIRWAMEGDENSSFFHGMYNSRLTVNRVNGIFVKGLWSTSPKA</sequence>
<dbReference type="Proteomes" id="UP001056120">
    <property type="component" value="Linkage Group LG02"/>
</dbReference>
<dbReference type="EMBL" id="CM042019">
    <property type="protein sequence ID" value="KAI3824705.1"/>
    <property type="molecule type" value="Genomic_DNA"/>
</dbReference>
<reference evidence="2" key="1">
    <citation type="journal article" date="2022" name="Mol. Ecol. Resour.">
        <title>The genomes of chicory, endive, great burdock and yacon provide insights into Asteraceae palaeo-polyploidization history and plant inulin production.</title>
        <authorList>
            <person name="Fan W."/>
            <person name="Wang S."/>
            <person name="Wang H."/>
            <person name="Wang A."/>
            <person name="Jiang F."/>
            <person name="Liu H."/>
            <person name="Zhao H."/>
            <person name="Xu D."/>
            <person name="Zhang Y."/>
        </authorList>
    </citation>
    <scope>NUCLEOTIDE SEQUENCE [LARGE SCALE GENOMIC DNA]</scope>
    <source>
        <strain evidence="2">cv. Yunnan</strain>
    </source>
</reference>
<comment type="caution">
    <text evidence="1">The sequence shown here is derived from an EMBL/GenBank/DDBJ whole genome shotgun (WGS) entry which is preliminary data.</text>
</comment>
<evidence type="ECO:0000313" key="2">
    <source>
        <dbReference type="Proteomes" id="UP001056120"/>
    </source>
</evidence>
<name>A0ACB9JXK5_9ASTR</name>
<accession>A0ACB9JXK5</accession>
<gene>
    <name evidence="1" type="ORF">L1987_06174</name>
</gene>
<evidence type="ECO:0000313" key="1">
    <source>
        <dbReference type="EMBL" id="KAI3824705.1"/>
    </source>
</evidence>